<gene>
    <name evidence="13" type="ORF">SAMN04487771_10844</name>
</gene>
<reference evidence="13 14" key="1">
    <citation type="submission" date="2016-10" db="EMBL/GenBank/DDBJ databases">
        <authorList>
            <person name="de Groot N.N."/>
        </authorList>
    </citation>
    <scope>NUCLEOTIDE SEQUENCE [LARGE SCALE GENOMIC DNA]</scope>
    <source>
        <strain evidence="13 14">KH1P1</strain>
    </source>
</reference>
<name>A0A1I0IH27_9FIRM</name>
<dbReference type="AlphaFoldDB" id="A0A1I0IH27"/>
<dbReference type="InterPro" id="IPR039421">
    <property type="entry name" value="Type_1_exporter"/>
</dbReference>
<feature type="domain" description="ABC transporter" evidence="11">
    <location>
        <begin position="375"/>
        <end position="610"/>
    </location>
</feature>
<dbReference type="Pfam" id="PF00005">
    <property type="entry name" value="ABC_tran"/>
    <property type="match status" value="1"/>
</dbReference>
<feature type="transmembrane region" description="Helical" evidence="10">
    <location>
        <begin position="157"/>
        <end position="175"/>
    </location>
</feature>
<dbReference type="RefSeq" id="WP_074650704.1">
    <property type="nucleotide sequence ID" value="NZ_FOIL01000084.1"/>
</dbReference>
<dbReference type="SUPFAM" id="SSF52540">
    <property type="entry name" value="P-loop containing nucleoside triphosphate hydrolases"/>
    <property type="match status" value="1"/>
</dbReference>
<evidence type="ECO:0000259" key="12">
    <source>
        <dbReference type="PROSITE" id="PS50929"/>
    </source>
</evidence>
<keyword evidence="14" id="KW-1185">Reference proteome</keyword>
<dbReference type="CDD" id="cd18548">
    <property type="entry name" value="ABC_6TM_Tm287_like"/>
    <property type="match status" value="1"/>
</dbReference>
<keyword evidence="7 10" id="KW-1133">Transmembrane helix</keyword>
<feature type="transmembrane region" description="Helical" evidence="10">
    <location>
        <begin position="52"/>
        <end position="71"/>
    </location>
</feature>
<dbReference type="OrthoDB" id="9762778at2"/>
<keyword evidence="5" id="KW-0547">Nucleotide-binding</keyword>
<feature type="compositionally biased region" description="Basic and acidic residues" evidence="9">
    <location>
        <begin position="622"/>
        <end position="645"/>
    </location>
</feature>
<keyword evidence="4 10" id="KW-0812">Transmembrane</keyword>
<dbReference type="PROSITE" id="PS00211">
    <property type="entry name" value="ABC_TRANSPORTER_1"/>
    <property type="match status" value="1"/>
</dbReference>
<evidence type="ECO:0000256" key="8">
    <source>
        <dbReference type="ARBA" id="ARBA00023136"/>
    </source>
</evidence>
<dbReference type="GO" id="GO:0015421">
    <property type="term" value="F:ABC-type oligopeptide transporter activity"/>
    <property type="evidence" value="ECO:0007669"/>
    <property type="project" value="TreeGrafter"/>
</dbReference>
<dbReference type="SUPFAM" id="SSF90123">
    <property type="entry name" value="ABC transporter transmembrane region"/>
    <property type="match status" value="1"/>
</dbReference>
<dbReference type="GO" id="GO:0005524">
    <property type="term" value="F:ATP binding"/>
    <property type="evidence" value="ECO:0007669"/>
    <property type="project" value="UniProtKB-KW"/>
</dbReference>
<dbReference type="GO" id="GO:0016887">
    <property type="term" value="F:ATP hydrolysis activity"/>
    <property type="evidence" value="ECO:0007669"/>
    <property type="project" value="InterPro"/>
</dbReference>
<dbReference type="GO" id="GO:0005886">
    <property type="term" value="C:plasma membrane"/>
    <property type="evidence" value="ECO:0007669"/>
    <property type="project" value="UniProtKB-SubCell"/>
</dbReference>
<proteinExistence type="predicted"/>
<feature type="region of interest" description="Disordered" evidence="9">
    <location>
        <begin position="323"/>
        <end position="347"/>
    </location>
</feature>
<dbReference type="Proteomes" id="UP000199820">
    <property type="component" value="Unassembled WGS sequence"/>
</dbReference>
<dbReference type="InterPro" id="IPR027417">
    <property type="entry name" value="P-loop_NTPase"/>
</dbReference>
<dbReference type="Gene3D" id="1.20.1560.10">
    <property type="entry name" value="ABC transporter type 1, transmembrane domain"/>
    <property type="match status" value="2"/>
</dbReference>
<evidence type="ECO:0000256" key="5">
    <source>
        <dbReference type="ARBA" id="ARBA00022741"/>
    </source>
</evidence>
<dbReference type="InterPro" id="IPR011527">
    <property type="entry name" value="ABC1_TM_dom"/>
</dbReference>
<dbReference type="SMART" id="SM00382">
    <property type="entry name" value="AAA"/>
    <property type="match status" value="1"/>
</dbReference>
<dbReference type="PANTHER" id="PTHR43394">
    <property type="entry name" value="ATP-DEPENDENT PERMEASE MDL1, MITOCHONDRIAL"/>
    <property type="match status" value="1"/>
</dbReference>
<keyword evidence="6" id="KW-0067">ATP-binding</keyword>
<sequence>MKKIMYYIRAYRTEAVLAPFFKLLEALMDLFVPIVVARIINNGIARGDMGYVWQSFAMLIALTALGMGFSFTAQWFAAKASVGAATGLRQDLFDHIQSLSYTEIDRLGTDTLITRMTSDVNQVQTGINMSLRLLLRSPFIVFGAMIMAFAIDVRCALIFLGAIPVLSIVVFGIMFRSIPMFARAQAALDRLLGTTRENLTGVRVIRAFCKEEDSIREFEERNDTLTRMNEAVGKLSALMNPGTYLLINAATILLIQQGAIRVELGAIRQGDVVALYNYMAQIIVELIKLASLIITINKSIACAERISAMFDVKNTMTYRKMPQKAGGYGRNGSGEEKTGTDGTCGSTEERAAADCTSGSTEEKAIADGSDTDSSVCFRNVTFSYAGSGADAVTGISFETKSGETIGVIGGTGSGKSTVVNLIPRFYDPDSGEVWIGGKDARDYAEGELIRKIGVIPQKAVLFEGTIRENLRWGNPDASDRELWEAIDLAQAREVVEGKDGMLDAKIEQNGRNLSGGQRQRLTIARALVKKPEILIMDDSASALDYSTDLALRRAIRSLPGNMSVFIVSQRTSSVREADRILVLDDGKLVGNGTHEELMRDCEVYREIYYSQFSDERPEEETERNAERNIERKADEDPGKTARRFETPVTEFEAGRGVQPGEGDETGKEAMV</sequence>
<dbReference type="PANTHER" id="PTHR43394:SF1">
    <property type="entry name" value="ATP-BINDING CASSETTE SUB-FAMILY B MEMBER 10, MITOCHONDRIAL"/>
    <property type="match status" value="1"/>
</dbReference>
<dbReference type="PROSITE" id="PS50893">
    <property type="entry name" value="ABC_TRANSPORTER_2"/>
    <property type="match status" value="1"/>
</dbReference>
<dbReference type="Gene3D" id="3.40.50.300">
    <property type="entry name" value="P-loop containing nucleotide triphosphate hydrolases"/>
    <property type="match status" value="1"/>
</dbReference>
<dbReference type="EMBL" id="FOIL01000084">
    <property type="protein sequence ID" value="SET96378.1"/>
    <property type="molecule type" value="Genomic_DNA"/>
</dbReference>
<evidence type="ECO:0000313" key="14">
    <source>
        <dbReference type="Proteomes" id="UP000199820"/>
    </source>
</evidence>
<feature type="domain" description="ABC transmembrane type-1" evidence="12">
    <location>
        <begin position="16"/>
        <end position="298"/>
    </location>
</feature>
<dbReference type="InterPro" id="IPR017871">
    <property type="entry name" value="ABC_transporter-like_CS"/>
</dbReference>
<organism evidence="13 14">
    <name type="scientific">[Clostridium] aminophilum</name>
    <dbReference type="NCBI Taxonomy" id="1526"/>
    <lineage>
        <taxon>Bacteria</taxon>
        <taxon>Bacillati</taxon>
        <taxon>Bacillota</taxon>
        <taxon>Clostridia</taxon>
        <taxon>Lachnospirales</taxon>
        <taxon>Lachnospiraceae</taxon>
    </lineage>
</organism>
<feature type="transmembrane region" description="Helical" evidence="10">
    <location>
        <begin position="20"/>
        <end position="40"/>
    </location>
</feature>
<dbReference type="STRING" id="1526.SAMN02910262_00003"/>
<evidence type="ECO:0000256" key="3">
    <source>
        <dbReference type="ARBA" id="ARBA00022475"/>
    </source>
</evidence>
<feature type="transmembrane region" description="Helical" evidence="10">
    <location>
        <begin position="133"/>
        <end position="151"/>
    </location>
</feature>
<dbReference type="eggNOG" id="COG1132">
    <property type="taxonomic scope" value="Bacteria"/>
</dbReference>
<evidence type="ECO:0000256" key="9">
    <source>
        <dbReference type="SAM" id="MobiDB-lite"/>
    </source>
</evidence>
<dbReference type="InterPro" id="IPR003439">
    <property type="entry name" value="ABC_transporter-like_ATP-bd"/>
</dbReference>
<evidence type="ECO:0000256" key="2">
    <source>
        <dbReference type="ARBA" id="ARBA00022448"/>
    </source>
</evidence>
<dbReference type="InterPro" id="IPR036640">
    <property type="entry name" value="ABC1_TM_sf"/>
</dbReference>
<keyword evidence="8 10" id="KW-0472">Membrane</keyword>
<evidence type="ECO:0000256" key="4">
    <source>
        <dbReference type="ARBA" id="ARBA00022692"/>
    </source>
</evidence>
<protein>
    <submittedName>
        <fullName evidence="13">ABC transporter</fullName>
    </submittedName>
</protein>
<evidence type="ECO:0000313" key="13">
    <source>
        <dbReference type="EMBL" id="SET96378.1"/>
    </source>
</evidence>
<dbReference type="Pfam" id="PF00664">
    <property type="entry name" value="ABC_membrane"/>
    <property type="match status" value="1"/>
</dbReference>
<feature type="region of interest" description="Disordered" evidence="9">
    <location>
        <begin position="614"/>
        <end position="671"/>
    </location>
</feature>
<dbReference type="FunFam" id="3.40.50.300:FF:000854">
    <property type="entry name" value="Multidrug ABC transporter ATP-binding protein"/>
    <property type="match status" value="1"/>
</dbReference>
<keyword evidence="3" id="KW-1003">Cell membrane</keyword>
<dbReference type="InterPro" id="IPR003593">
    <property type="entry name" value="AAA+_ATPase"/>
</dbReference>
<accession>A0A1I0IH27</accession>
<evidence type="ECO:0000256" key="7">
    <source>
        <dbReference type="ARBA" id="ARBA00022989"/>
    </source>
</evidence>
<keyword evidence="2" id="KW-0813">Transport</keyword>
<evidence type="ECO:0000259" key="11">
    <source>
        <dbReference type="PROSITE" id="PS50893"/>
    </source>
</evidence>
<comment type="subcellular location">
    <subcellularLocation>
        <location evidence="1">Cell membrane</location>
        <topology evidence="1">Multi-pass membrane protein</topology>
    </subcellularLocation>
</comment>
<evidence type="ECO:0000256" key="10">
    <source>
        <dbReference type="SAM" id="Phobius"/>
    </source>
</evidence>
<evidence type="ECO:0000256" key="1">
    <source>
        <dbReference type="ARBA" id="ARBA00004651"/>
    </source>
</evidence>
<dbReference type="PROSITE" id="PS50929">
    <property type="entry name" value="ABC_TM1F"/>
    <property type="match status" value="1"/>
</dbReference>
<evidence type="ECO:0000256" key="6">
    <source>
        <dbReference type="ARBA" id="ARBA00022840"/>
    </source>
</evidence>